<sequence>MKVVLTFVIMIPTLVFSVLSYHYTYQILEYRNLKEKEITEAFELISEVEEIFALTPQEFLNSYEIKQSISATTKEATIHVFEYKGYDFVYIENTPRITNISK</sequence>
<evidence type="ECO:0000313" key="2">
    <source>
        <dbReference type="Proteomes" id="UP000236604"/>
    </source>
</evidence>
<dbReference type="Proteomes" id="UP000236604">
    <property type="component" value="Unassembled WGS sequence"/>
</dbReference>
<comment type="caution">
    <text evidence="1">The sequence shown here is derived from an EMBL/GenBank/DDBJ whole genome shotgun (WGS) entry which is preliminary data.</text>
</comment>
<dbReference type="RefSeq" id="WP_103077358.1">
    <property type="nucleotide sequence ID" value="NZ_AZRN01000032.1"/>
</dbReference>
<name>A0A2K1P7R5_9BACT</name>
<proteinExistence type="predicted"/>
<evidence type="ECO:0000313" key="1">
    <source>
        <dbReference type="EMBL" id="PNR98823.1"/>
    </source>
</evidence>
<dbReference type="EMBL" id="AZRN01000032">
    <property type="protein sequence ID" value="PNR98823.1"/>
    <property type="molecule type" value="Genomic_DNA"/>
</dbReference>
<keyword evidence="2" id="KW-1185">Reference proteome</keyword>
<accession>A0A2K1P7R5</accession>
<dbReference type="AlphaFoldDB" id="A0A2K1P7R5"/>
<organism evidence="1 2">
    <name type="scientific">Petrotoga mexicana DSM 14811</name>
    <dbReference type="NCBI Taxonomy" id="1122954"/>
    <lineage>
        <taxon>Bacteria</taxon>
        <taxon>Thermotogati</taxon>
        <taxon>Thermotogota</taxon>
        <taxon>Thermotogae</taxon>
        <taxon>Petrotogales</taxon>
        <taxon>Petrotogaceae</taxon>
        <taxon>Petrotoga</taxon>
    </lineage>
</organism>
<gene>
    <name evidence="1" type="ORF">X927_07175</name>
</gene>
<protein>
    <recommendedName>
        <fullName evidence="3">Sensor histidine kinase</fullName>
    </recommendedName>
</protein>
<evidence type="ECO:0008006" key="3">
    <source>
        <dbReference type="Google" id="ProtNLM"/>
    </source>
</evidence>
<reference evidence="1 2" key="1">
    <citation type="submission" date="2013-12" db="EMBL/GenBank/DDBJ databases">
        <title>Comparative genomics of Petrotoga isolates.</title>
        <authorList>
            <person name="Nesbo C.L."/>
            <person name="Charchuk R."/>
            <person name="Chow K."/>
        </authorList>
    </citation>
    <scope>NUCLEOTIDE SEQUENCE [LARGE SCALE GENOMIC DNA]</scope>
    <source>
        <strain evidence="1 2">DSM 14811</strain>
    </source>
</reference>